<gene>
    <name evidence="2" type="ORF">ETSY2_40825</name>
</gene>
<protein>
    <submittedName>
        <fullName evidence="2">Uncharacterized protein</fullName>
    </submittedName>
</protein>
<comment type="caution">
    <text evidence="2">The sequence shown here is derived from an EMBL/GenBank/DDBJ whole genome shotgun (WGS) entry which is preliminary data.</text>
</comment>
<dbReference type="HOGENOM" id="CLU_2823058_0_0_7"/>
<evidence type="ECO:0000313" key="3">
    <source>
        <dbReference type="Proteomes" id="UP000019140"/>
    </source>
</evidence>
<feature type="region of interest" description="Disordered" evidence="1">
    <location>
        <begin position="47"/>
        <end position="66"/>
    </location>
</feature>
<proteinExistence type="predicted"/>
<reference evidence="2 3" key="1">
    <citation type="journal article" date="2014" name="Nature">
        <title>An environmental bacterial taxon with a large and distinct metabolic repertoire.</title>
        <authorList>
            <person name="Wilson M.C."/>
            <person name="Mori T."/>
            <person name="Ruckert C."/>
            <person name="Uria A.R."/>
            <person name="Helf M.J."/>
            <person name="Takada K."/>
            <person name="Gernert C."/>
            <person name="Steffens U.A."/>
            <person name="Heycke N."/>
            <person name="Schmitt S."/>
            <person name="Rinke C."/>
            <person name="Helfrich E.J."/>
            <person name="Brachmann A.O."/>
            <person name="Gurgui C."/>
            <person name="Wakimoto T."/>
            <person name="Kracht M."/>
            <person name="Crusemann M."/>
            <person name="Hentschel U."/>
            <person name="Abe I."/>
            <person name="Matsunaga S."/>
            <person name="Kalinowski J."/>
            <person name="Takeyama H."/>
            <person name="Piel J."/>
        </authorList>
    </citation>
    <scope>NUCLEOTIDE SEQUENCE [LARGE SCALE GENOMIC DNA]</scope>
    <source>
        <strain evidence="3">TSY2</strain>
    </source>
</reference>
<dbReference type="AlphaFoldDB" id="W4LPX1"/>
<feature type="compositionally biased region" description="Basic and acidic residues" evidence="1">
    <location>
        <begin position="47"/>
        <end position="58"/>
    </location>
</feature>
<organism evidence="2 3">
    <name type="scientific">Candidatus Entotheonella gemina</name>
    <dbReference type="NCBI Taxonomy" id="1429439"/>
    <lineage>
        <taxon>Bacteria</taxon>
        <taxon>Pseudomonadati</taxon>
        <taxon>Nitrospinota/Tectimicrobiota group</taxon>
        <taxon>Candidatus Tectimicrobiota</taxon>
        <taxon>Candidatus Entotheonellia</taxon>
        <taxon>Candidatus Entotheonellales</taxon>
        <taxon>Candidatus Entotheonellaceae</taxon>
        <taxon>Candidatus Entotheonella</taxon>
    </lineage>
</organism>
<sequence>MMAMPTQKAEVDQALSLAQRRAYMRLSLEERRKRLAEQAERMAEHYEQESEQIVRERWQGGGIVEP</sequence>
<evidence type="ECO:0000313" key="2">
    <source>
        <dbReference type="EMBL" id="ETW99466.1"/>
    </source>
</evidence>
<accession>W4LPX1</accession>
<evidence type="ECO:0000256" key="1">
    <source>
        <dbReference type="SAM" id="MobiDB-lite"/>
    </source>
</evidence>
<dbReference type="EMBL" id="AZHX01001833">
    <property type="protein sequence ID" value="ETW99466.1"/>
    <property type="molecule type" value="Genomic_DNA"/>
</dbReference>
<name>W4LPX1_9BACT</name>
<dbReference type="Proteomes" id="UP000019140">
    <property type="component" value="Unassembled WGS sequence"/>
</dbReference>
<keyword evidence="3" id="KW-1185">Reference proteome</keyword>